<dbReference type="GO" id="GO:0018576">
    <property type="term" value="F:catechol 1,2-dioxygenase activity"/>
    <property type="evidence" value="ECO:0007669"/>
    <property type="project" value="InterPro"/>
</dbReference>
<keyword evidence="10" id="KW-1185">Reference proteome</keyword>
<reference evidence="9" key="1">
    <citation type="journal article" date="2014" name="Nat. Commun.">
        <title>Multiple recent horizontal transfers of a large genomic region in cheese making fungi.</title>
        <authorList>
            <person name="Cheeseman K."/>
            <person name="Ropars J."/>
            <person name="Renault P."/>
            <person name="Dupont J."/>
            <person name="Gouzy J."/>
            <person name="Branca A."/>
            <person name="Abraham A.L."/>
            <person name="Ceppi M."/>
            <person name="Conseiller E."/>
            <person name="Debuchy R."/>
            <person name="Malagnac F."/>
            <person name="Goarin A."/>
            <person name="Silar P."/>
            <person name="Lacoste S."/>
            <person name="Sallet E."/>
            <person name="Bensimon A."/>
            <person name="Giraud T."/>
            <person name="Brygoo Y."/>
        </authorList>
    </citation>
    <scope>NUCLEOTIDE SEQUENCE [LARGE SCALE GENOMIC DNA]</scope>
    <source>
        <strain evidence="9">FM164</strain>
    </source>
</reference>
<comment type="similarity">
    <text evidence="2">Belongs to the intradiol ring-cleavage dioxygenase family.</text>
</comment>
<dbReference type="OrthoDB" id="5238185at2759"/>
<sequence>MDPSKIKIPPMKDQTVDNITANVITINSLCPDPRLKYILERLVTHLHDFARETRLSSAEWMTGLNFLTEVGQACTDVRQEYILLSDVLGLSILVDSIDHPKPKGSTEGTVLGPFHTHDAEEMPAGASMSHDPHGEPLLVVCSLRDLQGAPVHDVKVDIWETDSTGHYDVQYAGRVGPDGRCVMRSDQDGVFWFMAITPVPYPIPHDGPVGRLLEMLRRHPYRPSHMHFMFEKEGFDHLVTALYLRNDPYETSDAVFGVKDSLTVEIGKADAEIARKYNVPEGHALLTYDFVLVSDEETKELRAHNSKVALDKLGRKVKIVNGLPVPDLD</sequence>
<dbReference type="InterPro" id="IPR007535">
    <property type="entry name" value="Catechol_dOase_N"/>
</dbReference>
<dbReference type="PANTHER" id="PTHR33711:SF7">
    <property type="entry name" value="INTRADIOL RING-CLEAVAGE DIOXYGENASES DOMAIN-CONTAINING PROTEIN-RELATED"/>
    <property type="match status" value="1"/>
</dbReference>
<dbReference type="InterPro" id="IPR000627">
    <property type="entry name" value="Intradiol_dOase_C"/>
</dbReference>
<protein>
    <submittedName>
        <fullName evidence="9">Hydroxyquinol 1,2-dioxygenase</fullName>
    </submittedName>
</protein>
<evidence type="ECO:0000256" key="2">
    <source>
        <dbReference type="ARBA" id="ARBA00007825"/>
    </source>
</evidence>
<dbReference type="CDD" id="cd03461">
    <property type="entry name" value="1_2-HQD"/>
    <property type="match status" value="1"/>
</dbReference>
<evidence type="ECO:0000256" key="3">
    <source>
        <dbReference type="ARBA" id="ARBA00022723"/>
    </source>
</evidence>
<keyword evidence="4 9" id="KW-0223">Dioxygenase</keyword>
<feature type="domain" description="Catechol dioxygenase N-terminal" evidence="8">
    <location>
        <begin position="32"/>
        <end position="105"/>
    </location>
</feature>
<dbReference type="SUPFAM" id="SSF49482">
    <property type="entry name" value="Aromatic compound dioxygenase"/>
    <property type="match status" value="1"/>
</dbReference>
<dbReference type="OMA" id="RCVMRSD"/>
<accession>W6QE82</accession>
<evidence type="ECO:0000256" key="4">
    <source>
        <dbReference type="ARBA" id="ARBA00022964"/>
    </source>
</evidence>
<evidence type="ECO:0000259" key="7">
    <source>
        <dbReference type="Pfam" id="PF00775"/>
    </source>
</evidence>
<evidence type="ECO:0000256" key="6">
    <source>
        <dbReference type="ARBA" id="ARBA00023004"/>
    </source>
</evidence>
<dbReference type="STRING" id="1365484.W6QE82"/>
<dbReference type="Proteomes" id="UP000030686">
    <property type="component" value="Unassembled WGS sequence"/>
</dbReference>
<gene>
    <name evidence="9" type="primary">chqB</name>
    <name evidence="9" type="ORF">PROQFM164_S03g001497</name>
</gene>
<dbReference type="Gene3D" id="2.60.130.10">
    <property type="entry name" value="Aromatic compound dioxygenase"/>
    <property type="match status" value="1"/>
</dbReference>
<dbReference type="Pfam" id="PF00775">
    <property type="entry name" value="Dioxygenase_C"/>
    <property type="match status" value="1"/>
</dbReference>
<dbReference type="InterPro" id="IPR050770">
    <property type="entry name" value="Intradiol_RC_Dioxygenase"/>
</dbReference>
<dbReference type="InterPro" id="IPR015889">
    <property type="entry name" value="Intradiol_dOase_core"/>
</dbReference>
<keyword evidence="3" id="KW-0479">Metal-binding</keyword>
<evidence type="ECO:0000313" key="9">
    <source>
        <dbReference type="EMBL" id="CDM34770.1"/>
    </source>
</evidence>
<dbReference type="AlphaFoldDB" id="W6QE82"/>
<evidence type="ECO:0000313" key="10">
    <source>
        <dbReference type="Proteomes" id="UP000030686"/>
    </source>
</evidence>
<organism evidence="9 10">
    <name type="scientific">Penicillium roqueforti (strain FM164)</name>
    <dbReference type="NCBI Taxonomy" id="1365484"/>
    <lineage>
        <taxon>Eukaryota</taxon>
        <taxon>Fungi</taxon>
        <taxon>Dikarya</taxon>
        <taxon>Ascomycota</taxon>
        <taxon>Pezizomycotina</taxon>
        <taxon>Eurotiomycetes</taxon>
        <taxon>Eurotiomycetidae</taxon>
        <taxon>Eurotiales</taxon>
        <taxon>Aspergillaceae</taxon>
        <taxon>Penicillium</taxon>
    </lineage>
</organism>
<dbReference type="InterPro" id="IPR039390">
    <property type="entry name" value="1_2-HQD/HQD"/>
</dbReference>
<evidence type="ECO:0000259" key="8">
    <source>
        <dbReference type="Pfam" id="PF04444"/>
    </source>
</evidence>
<dbReference type="EMBL" id="HG792017">
    <property type="protein sequence ID" value="CDM34770.1"/>
    <property type="molecule type" value="Genomic_DNA"/>
</dbReference>
<proteinExistence type="inferred from homology"/>
<name>W6QE82_PENRF</name>
<feature type="domain" description="Intradiol ring-cleavage dioxygenases" evidence="7">
    <location>
        <begin position="117"/>
        <end position="292"/>
    </location>
</feature>
<evidence type="ECO:0000256" key="1">
    <source>
        <dbReference type="ARBA" id="ARBA00001965"/>
    </source>
</evidence>
<evidence type="ECO:0000256" key="5">
    <source>
        <dbReference type="ARBA" id="ARBA00023002"/>
    </source>
</evidence>
<dbReference type="GO" id="GO:0008199">
    <property type="term" value="F:ferric iron binding"/>
    <property type="evidence" value="ECO:0007669"/>
    <property type="project" value="InterPro"/>
</dbReference>
<dbReference type="PANTHER" id="PTHR33711">
    <property type="entry name" value="DIOXYGENASE, PUTATIVE (AFU_ORTHOLOGUE AFUA_2G02910)-RELATED"/>
    <property type="match status" value="1"/>
</dbReference>
<keyword evidence="6" id="KW-0408">Iron</keyword>
<dbReference type="Pfam" id="PF04444">
    <property type="entry name" value="Dioxygenase_N"/>
    <property type="match status" value="1"/>
</dbReference>
<dbReference type="GO" id="GO:0009712">
    <property type="term" value="P:catechol-containing compound metabolic process"/>
    <property type="evidence" value="ECO:0007669"/>
    <property type="project" value="InterPro"/>
</dbReference>
<comment type="cofactor">
    <cofactor evidence="1">
        <name>Fe(3+)</name>
        <dbReference type="ChEBI" id="CHEBI:29034"/>
    </cofactor>
</comment>
<keyword evidence="5" id="KW-0560">Oxidoreductase</keyword>